<keyword evidence="4 5" id="KW-0808">Transferase</keyword>
<organism evidence="7 8">
    <name type="scientific">Salix suchowensis</name>
    <dbReference type="NCBI Taxonomy" id="1278906"/>
    <lineage>
        <taxon>Eukaryota</taxon>
        <taxon>Viridiplantae</taxon>
        <taxon>Streptophyta</taxon>
        <taxon>Embryophyta</taxon>
        <taxon>Tracheophyta</taxon>
        <taxon>Spermatophyta</taxon>
        <taxon>Magnoliopsida</taxon>
        <taxon>eudicotyledons</taxon>
        <taxon>Gunneridae</taxon>
        <taxon>Pentapetalae</taxon>
        <taxon>rosids</taxon>
        <taxon>fabids</taxon>
        <taxon>Malpighiales</taxon>
        <taxon>Salicaceae</taxon>
        <taxon>Saliceae</taxon>
        <taxon>Salix</taxon>
    </lineage>
</organism>
<reference evidence="7" key="2">
    <citation type="journal article" date="2023" name="Int. J. Mol. Sci.">
        <title>De Novo Assembly and Annotation of 11 Diverse Shrub Willow (Salix) Genomes Reveals Novel Gene Organization in Sex-Linked Regions.</title>
        <authorList>
            <person name="Hyden B."/>
            <person name="Feng K."/>
            <person name="Yates T.B."/>
            <person name="Jawdy S."/>
            <person name="Cereghino C."/>
            <person name="Smart L.B."/>
            <person name="Muchero W."/>
        </authorList>
    </citation>
    <scope>NUCLEOTIDE SEQUENCE</scope>
    <source>
        <tissue evidence="7">Shoot tip</tissue>
    </source>
</reference>
<evidence type="ECO:0000259" key="6">
    <source>
        <dbReference type="Pfam" id="PF00852"/>
    </source>
</evidence>
<evidence type="ECO:0000256" key="5">
    <source>
        <dbReference type="RuleBase" id="RU003832"/>
    </source>
</evidence>
<dbReference type="InterPro" id="IPR055270">
    <property type="entry name" value="Glyco_tran_10_C"/>
</dbReference>
<comment type="pathway">
    <text evidence="1">Protein modification; protein glycosylation.</text>
</comment>
<comment type="subcellular location">
    <subcellularLocation>
        <location evidence="5">Golgi apparatus</location>
        <location evidence="5">Golgi stack membrane</location>
        <topology evidence="5">Single-pass type II membrane protein</topology>
    </subcellularLocation>
</comment>
<evidence type="ECO:0000313" key="8">
    <source>
        <dbReference type="Proteomes" id="UP001141253"/>
    </source>
</evidence>
<dbReference type="PANTHER" id="PTHR11929:SF220">
    <property type="entry name" value="FUCOSYLTRANSFERASE"/>
    <property type="match status" value="1"/>
</dbReference>
<accession>A0ABQ9CBM2</accession>
<proteinExistence type="inferred from homology"/>
<keyword evidence="5" id="KW-0333">Golgi apparatus</keyword>
<dbReference type="Pfam" id="PF00852">
    <property type="entry name" value="Glyco_transf_10"/>
    <property type="match status" value="1"/>
</dbReference>
<keyword evidence="8" id="KW-1185">Reference proteome</keyword>
<dbReference type="SUPFAM" id="SSF53756">
    <property type="entry name" value="UDP-Glycosyltransferase/glycogen phosphorylase"/>
    <property type="match status" value="1"/>
</dbReference>
<sequence length="361" mass="41620">MVEGADFELESVSMGTTERTLGSDSCEEWLEKEDAVVYARDFDIDPILVTGDEKEWMTCGVGCQFGFNFSKSPDARFGFPQQDGTASVLRSMESTSYYAENNIAQARRMGFNVVMTTKTLKRYKFSLAFENSNEEDYVIEKFFQSLVAGTIPVVIGAPNIQDFAPAHNSILHIKELEDVDSIAKTMKYLGENLHAYNQSLRWKYEGPSDSFKALVDMAAVHSSCRLCIQFATYDSRERRNWPRVQETPLQMHQRLRDCISFICMENLTPTALEAEVLKKFKSLKHVPIWKQERPERIRGDNLKVYRVYPVGMTQRQALYTFKFNTDDDFKNHLEVNPCAKFEVIFVKVISDFSQFHYDCPF</sequence>
<keyword evidence="5" id="KW-0812">Transmembrane</keyword>
<dbReference type="InterPro" id="IPR038577">
    <property type="entry name" value="GT10-like_C_sf"/>
</dbReference>
<evidence type="ECO:0000313" key="7">
    <source>
        <dbReference type="EMBL" id="KAJ6395985.1"/>
    </source>
</evidence>
<protein>
    <recommendedName>
        <fullName evidence="5">Fucosyltransferase</fullName>
        <ecNumber evidence="5">2.4.1.-</ecNumber>
    </recommendedName>
</protein>
<dbReference type="InterPro" id="IPR001503">
    <property type="entry name" value="Glyco_trans_10"/>
</dbReference>
<dbReference type="Gene3D" id="3.40.50.11660">
    <property type="entry name" value="Glycosyl transferase family 10, C-terminal domain"/>
    <property type="match status" value="1"/>
</dbReference>
<dbReference type="EMBL" id="JAPFFI010000004">
    <property type="protein sequence ID" value="KAJ6395985.1"/>
    <property type="molecule type" value="Genomic_DNA"/>
</dbReference>
<keyword evidence="5" id="KW-0472">Membrane</keyword>
<evidence type="ECO:0000256" key="2">
    <source>
        <dbReference type="ARBA" id="ARBA00008919"/>
    </source>
</evidence>
<feature type="domain" description="Fucosyltransferase C-terminal" evidence="6">
    <location>
        <begin position="116"/>
        <end position="236"/>
    </location>
</feature>
<comment type="caution">
    <text evidence="7">The sequence shown here is derived from an EMBL/GenBank/DDBJ whole genome shotgun (WGS) entry which is preliminary data.</text>
</comment>
<reference evidence="7" key="1">
    <citation type="submission" date="2022-10" db="EMBL/GenBank/DDBJ databases">
        <authorList>
            <person name="Hyden B.L."/>
            <person name="Feng K."/>
            <person name="Yates T."/>
            <person name="Jawdy S."/>
            <person name="Smart L.B."/>
            <person name="Muchero W."/>
        </authorList>
    </citation>
    <scope>NUCLEOTIDE SEQUENCE</scope>
    <source>
        <tissue evidence="7">Shoot tip</tissue>
    </source>
</reference>
<dbReference type="Proteomes" id="UP001141253">
    <property type="component" value="Chromosome 4"/>
</dbReference>
<dbReference type="PANTHER" id="PTHR11929">
    <property type="entry name" value="ALPHA- 1,3 -FUCOSYLTRANSFERASE"/>
    <property type="match status" value="1"/>
</dbReference>
<evidence type="ECO:0000256" key="1">
    <source>
        <dbReference type="ARBA" id="ARBA00004922"/>
    </source>
</evidence>
<dbReference type="EC" id="2.4.1.-" evidence="5"/>
<evidence type="ECO:0000256" key="3">
    <source>
        <dbReference type="ARBA" id="ARBA00022676"/>
    </source>
</evidence>
<keyword evidence="3 5" id="KW-0328">Glycosyltransferase</keyword>
<name>A0ABQ9CBM2_9ROSI</name>
<gene>
    <name evidence="7" type="ORF">OIU77_021103</name>
</gene>
<comment type="similarity">
    <text evidence="2 5">Belongs to the glycosyltransferase 10 family.</text>
</comment>
<evidence type="ECO:0000256" key="4">
    <source>
        <dbReference type="ARBA" id="ARBA00022679"/>
    </source>
</evidence>